<gene>
    <name evidence="1" type="ORF">S12H4_05064</name>
</gene>
<organism evidence="1">
    <name type="scientific">marine sediment metagenome</name>
    <dbReference type="NCBI Taxonomy" id="412755"/>
    <lineage>
        <taxon>unclassified sequences</taxon>
        <taxon>metagenomes</taxon>
        <taxon>ecological metagenomes</taxon>
    </lineage>
</organism>
<feature type="non-terminal residue" evidence="1">
    <location>
        <position position="1"/>
    </location>
</feature>
<proteinExistence type="predicted"/>
<sequence length="169" mass="19991">DQLESSEKSPFFDEIDHTIKSFNKSAPIITDDEGNNTRKFTEKGIFDMIDLIIKERPFSYKKGIVEFQSKINDWIKIIIDYFTAIKSVFYDDWNDPESIIKRNLIISVIGKLIKEIWENRFNRIKSEARIKIIIELLSQWIDQDESVDFGRHSSIKSDFPRDLKKNIKI</sequence>
<dbReference type="AlphaFoldDB" id="X1S2B4"/>
<evidence type="ECO:0000313" key="1">
    <source>
        <dbReference type="EMBL" id="GAI61939.1"/>
    </source>
</evidence>
<name>X1S2B4_9ZZZZ</name>
<accession>X1S2B4</accession>
<reference evidence="1" key="1">
    <citation type="journal article" date="2014" name="Front. Microbiol.">
        <title>High frequency of phylogenetically diverse reductive dehalogenase-homologous genes in deep subseafloor sedimentary metagenomes.</title>
        <authorList>
            <person name="Kawai M."/>
            <person name="Futagami T."/>
            <person name="Toyoda A."/>
            <person name="Takaki Y."/>
            <person name="Nishi S."/>
            <person name="Hori S."/>
            <person name="Arai W."/>
            <person name="Tsubouchi T."/>
            <person name="Morono Y."/>
            <person name="Uchiyama I."/>
            <person name="Ito T."/>
            <person name="Fujiyama A."/>
            <person name="Inagaki F."/>
            <person name="Takami H."/>
        </authorList>
    </citation>
    <scope>NUCLEOTIDE SEQUENCE</scope>
    <source>
        <strain evidence="1">Expedition CK06-06</strain>
    </source>
</reference>
<comment type="caution">
    <text evidence="1">The sequence shown here is derived from an EMBL/GenBank/DDBJ whole genome shotgun (WGS) entry which is preliminary data.</text>
</comment>
<protein>
    <submittedName>
        <fullName evidence="1">Uncharacterized protein</fullName>
    </submittedName>
</protein>
<dbReference type="EMBL" id="BARW01001637">
    <property type="protein sequence ID" value="GAI61939.1"/>
    <property type="molecule type" value="Genomic_DNA"/>
</dbReference>